<proteinExistence type="inferred from homology"/>
<reference evidence="4" key="1">
    <citation type="submission" date="2017-09" db="EMBL/GenBank/DDBJ databases">
        <title>Depth-based differentiation of microbial function through sediment-hosted aquifers and enrichment of novel symbionts in the deep terrestrial subsurface.</title>
        <authorList>
            <person name="Probst A.J."/>
            <person name="Ladd B."/>
            <person name="Jarett J.K."/>
            <person name="Geller-Mcgrath D.E."/>
            <person name="Sieber C.M.K."/>
            <person name="Emerson J.B."/>
            <person name="Anantharaman K."/>
            <person name="Thomas B.C."/>
            <person name="Malmstrom R."/>
            <person name="Stieglmeier M."/>
            <person name="Klingl A."/>
            <person name="Woyke T."/>
            <person name="Ryan C.M."/>
            <person name="Banfield J.F."/>
        </authorList>
    </citation>
    <scope>NUCLEOTIDE SEQUENCE [LARGE SCALE GENOMIC DNA]</scope>
</reference>
<dbReference type="Gene3D" id="3.30.300.20">
    <property type="match status" value="1"/>
</dbReference>
<dbReference type="AlphaFoldDB" id="A0A2H0UW59"/>
<gene>
    <name evidence="2 3" type="primary">rbfA</name>
    <name evidence="3" type="ORF">COU02_01370</name>
</gene>
<keyword evidence="2" id="KW-0963">Cytoplasm</keyword>
<keyword evidence="1 2" id="KW-0690">Ribosome biogenesis</keyword>
<dbReference type="Pfam" id="PF02033">
    <property type="entry name" value="RBFA"/>
    <property type="match status" value="1"/>
</dbReference>
<name>A0A2H0UW59_9BACT</name>
<accession>A0A2H0UW59</accession>
<evidence type="ECO:0000313" key="4">
    <source>
        <dbReference type="Proteomes" id="UP000230882"/>
    </source>
</evidence>
<dbReference type="SUPFAM" id="SSF89919">
    <property type="entry name" value="Ribosome-binding factor A, RbfA"/>
    <property type="match status" value="1"/>
</dbReference>
<protein>
    <recommendedName>
        <fullName evidence="2">Ribosome-binding factor A</fullName>
    </recommendedName>
</protein>
<dbReference type="PANTHER" id="PTHR33515">
    <property type="entry name" value="RIBOSOME-BINDING FACTOR A, CHLOROPLASTIC-RELATED"/>
    <property type="match status" value="1"/>
</dbReference>
<dbReference type="GO" id="GO:0005829">
    <property type="term" value="C:cytosol"/>
    <property type="evidence" value="ECO:0007669"/>
    <property type="project" value="TreeGrafter"/>
</dbReference>
<organism evidence="3 4">
    <name type="scientific">bacterium (Candidatus Gribaldobacteria) CG10_big_fil_rev_8_21_14_0_10_37_46</name>
    <dbReference type="NCBI Taxonomy" id="2014276"/>
    <lineage>
        <taxon>Bacteria</taxon>
        <taxon>Candidatus Gribaldobacteria</taxon>
    </lineage>
</organism>
<evidence type="ECO:0000256" key="1">
    <source>
        <dbReference type="ARBA" id="ARBA00022517"/>
    </source>
</evidence>
<comment type="similarity">
    <text evidence="2">Belongs to the RbfA family.</text>
</comment>
<evidence type="ECO:0000256" key="2">
    <source>
        <dbReference type="HAMAP-Rule" id="MF_00003"/>
    </source>
</evidence>
<dbReference type="InterPro" id="IPR000238">
    <property type="entry name" value="RbfA"/>
</dbReference>
<dbReference type="PANTHER" id="PTHR33515:SF1">
    <property type="entry name" value="RIBOSOME-BINDING FACTOR A, CHLOROPLASTIC-RELATED"/>
    <property type="match status" value="1"/>
</dbReference>
<dbReference type="NCBIfam" id="TIGR00082">
    <property type="entry name" value="rbfA"/>
    <property type="match status" value="1"/>
</dbReference>
<dbReference type="InterPro" id="IPR023799">
    <property type="entry name" value="RbfA_dom_sf"/>
</dbReference>
<dbReference type="GO" id="GO:0043024">
    <property type="term" value="F:ribosomal small subunit binding"/>
    <property type="evidence" value="ECO:0007669"/>
    <property type="project" value="TreeGrafter"/>
</dbReference>
<comment type="caution">
    <text evidence="3">The sequence shown here is derived from an EMBL/GenBank/DDBJ whole genome shotgun (WGS) entry which is preliminary data.</text>
</comment>
<dbReference type="HAMAP" id="MF_00003">
    <property type="entry name" value="RbfA"/>
    <property type="match status" value="1"/>
</dbReference>
<comment type="subcellular location">
    <subcellularLocation>
        <location evidence="2">Cytoplasm</location>
    </subcellularLocation>
</comment>
<dbReference type="Proteomes" id="UP000230882">
    <property type="component" value="Unassembled WGS sequence"/>
</dbReference>
<evidence type="ECO:0000313" key="3">
    <source>
        <dbReference type="EMBL" id="PIR91043.1"/>
    </source>
</evidence>
<comment type="function">
    <text evidence="2">One of several proteins that assist in the late maturation steps of the functional core of the 30S ribosomal subunit. Associates with free 30S ribosomal subunits (but not with 30S subunits that are part of 70S ribosomes or polysomes). Required for efficient processing of 16S rRNA. May interact with the 5'-terminal helix region of 16S rRNA.</text>
</comment>
<dbReference type="GO" id="GO:0030490">
    <property type="term" value="P:maturation of SSU-rRNA"/>
    <property type="evidence" value="ECO:0007669"/>
    <property type="project" value="UniProtKB-UniRule"/>
</dbReference>
<comment type="subunit">
    <text evidence="2">Monomer. Binds 30S ribosomal subunits, but not 50S ribosomal subunits or 70S ribosomes.</text>
</comment>
<dbReference type="InterPro" id="IPR015946">
    <property type="entry name" value="KH_dom-like_a/b"/>
</dbReference>
<sequence length="121" mass="14369">MASSQRIQKVNELLKRELGKIILKDFEFSRDTLITITRVNASHDLREAKVFVSVMPENQIFLILRLLKRNIYGLQKKLDKLLKMRPVPKIKFFKEEKLKEAQKIEEILDKIKKDEGDIEKF</sequence>
<dbReference type="EMBL" id="PFAU01000034">
    <property type="protein sequence ID" value="PIR91043.1"/>
    <property type="molecule type" value="Genomic_DNA"/>
</dbReference>